<accession>A0A0K0EWA9</accession>
<keyword evidence="1" id="KW-1185">Reference proteome</keyword>
<dbReference type="WBParaSite" id="SVE_0080800.1">
    <property type="protein sequence ID" value="SVE_0080800.1"/>
    <property type="gene ID" value="SVE_0080800"/>
</dbReference>
<evidence type="ECO:0000313" key="2">
    <source>
        <dbReference type="WBParaSite" id="SVE_0080800.1"/>
    </source>
</evidence>
<organism evidence="1 2">
    <name type="scientific">Strongyloides venezuelensis</name>
    <name type="common">Threadworm</name>
    <dbReference type="NCBI Taxonomy" id="75913"/>
    <lineage>
        <taxon>Eukaryota</taxon>
        <taxon>Metazoa</taxon>
        <taxon>Ecdysozoa</taxon>
        <taxon>Nematoda</taxon>
        <taxon>Chromadorea</taxon>
        <taxon>Rhabditida</taxon>
        <taxon>Tylenchina</taxon>
        <taxon>Panagrolaimomorpha</taxon>
        <taxon>Strongyloidoidea</taxon>
        <taxon>Strongyloididae</taxon>
        <taxon>Strongyloides</taxon>
    </lineage>
</organism>
<evidence type="ECO:0000313" key="1">
    <source>
        <dbReference type="Proteomes" id="UP000035680"/>
    </source>
</evidence>
<reference evidence="1" key="1">
    <citation type="submission" date="2014-07" db="EMBL/GenBank/DDBJ databases">
        <authorList>
            <person name="Martin A.A"/>
            <person name="De Silva N."/>
        </authorList>
    </citation>
    <scope>NUCLEOTIDE SEQUENCE</scope>
</reference>
<reference evidence="2" key="2">
    <citation type="submission" date="2015-08" db="UniProtKB">
        <authorList>
            <consortium name="WormBaseParasite"/>
        </authorList>
    </citation>
    <scope>IDENTIFICATION</scope>
</reference>
<dbReference type="Proteomes" id="UP000035680">
    <property type="component" value="Unassembled WGS sequence"/>
</dbReference>
<name>A0A0K0EWA9_STRVS</name>
<sequence>MFRILKELIQNITPEKILLDFEKATMNAARRAFQDVDIKGYGLEKDMGCHILTLVKFWANRLEDKNKYVQLHAILASAVENYEENENKLVYLRRLANLQ</sequence>
<protein>
    <submittedName>
        <fullName evidence="2">MULE transposase domain-containing protein</fullName>
    </submittedName>
</protein>
<dbReference type="AlphaFoldDB" id="A0A0K0EWA9"/>
<proteinExistence type="predicted"/>